<dbReference type="VEuPathDB" id="FungiDB:GMDG_05024"/>
<name>A0A177AMT2_9PEZI</name>
<accession>A0A177AMT2</accession>
<dbReference type="AlphaFoldDB" id="A0A177AMT2"/>
<sequence>MLQETVDQEIPVPKPPMSWQDTTQDWEVAVRTIMCRPEYPHQQEPRGAKYTEKEATGWQYKLCEYNVRDAIADWRIDDIHHPKNEKHTNTYAVKQNKEEKGYQFYDHYNMVNMMDFHQTVIPQTIQKTRSPQQ</sequence>
<proteinExistence type="predicted"/>
<dbReference type="RefSeq" id="XP_024328658.1">
    <property type="nucleotide sequence ID" value="XM_024464279.1"/>
</dbReference>
<dbReference type="EMBL" id="KV441386">
    <property type="protein sequence ID" value="OAF63389.1"/>
    <property type="molecule type" value="Genomic_DNA"/>
</dbReference>
<organism evidence="1">
    <name type="scientific">Pseudogymnoascus destructans</name>
    <dbReference type="NCBI Taxonomy" id="655981"/>
    <lineage>
        <taxon>Eukaryota</taxon>
        <taxon>Fungi</taxon>
        <taxon>Dikarya</taxon>
        <taxon>Ascomycota</taxon>
        <taxon>Pezizomycotina</taxon>
        <taxon>Leotiomycetes</taxon>
        <taxon>Thelebolales</taxon>
        <taxon>Thelebolaceae</taxon>
        <taxon>Pseudogymnoascus</taxon>
    </lineage>
</organism>
<protein>
    <submittedName>
        <fullName evidence="1">Uncharacterized protein</fullName>
    </submittedName>
</protein>
<dbReference type="GeneID" id="36283684"/>
<reference evidence="1" key="1">
    <citation type="submission" date="2016-03" db="EMBL/GenBank/DDBJ databases">
        <title>Updated assembly of Pseudogymnoascus destructans, the fungus causing white-nose syndrome of bats.</title>
        <authorList>
            <person name="Palmer J.M."/>
            <person name="Drees K.P."/>
            <person name="Foster J.T."/>
            <person name="Lindner D.L."/>
        </authorList>
    </citation>
    <scope>NUCLEOTIDE SEQUENCE [LARGE SCALE GENOMIC DNA]</scope>
    <source>
        <strain evidence="1">20631-21</strain>
    </source>
</reference>
<evidence type="ECO:0000313" key="1">
    <source>
        <dbReference type="EMBL" id="OAF63389.1"/>
    </source>
</evidence>
<dbReference type="Proteomes" id="UP000077154">
    <property type="component" value="Unassembled WGS sequence"/>
</dbReference>
<dbReference type="OrthoDB" id="3439190at2759"/>
<gene>
    <name evidence="1" type="ORF">VC83_00589</name>
</gene>